<dbReference type="Proteomes" id="UP000031532">
    <property type="component" value="Unassembled WGS sequence"/>
</dbReference>
<organism evidence="1 2">
    <name type="scientific">Scytonema millei VB511283</name>
    <dbReference type="NCBI Taxonomy" id="1245923"/>
    <lineage>
        <taxon>Bacteria</taxon>
        <taxon>Bacillati</taxon>
        <taxon>Cyanobacteriota</taxon>
        <taxon>Cyanophyceae</taxon>
        <taxon>Nostocales</taxon>
        <taxon>Scytonemataceae</taxon>
        <taxon>Scytonema</taxon>
    </lineage>
</organism>
<name>A0A9X5E840_9CYAN</name>
<evidence type="ECO:0000313" key="2">
    <source>
        <dbReference type="Proteomes" id="UP000031532"/>
    </source>
</evidence>
<dbReference type="RefSeq" id="WP_132867435.1">
    <property type="nucleotide sequence ID" value="NZ_JTJC03000006.1"/>
</dbReference>
<dbReference type="EMBL" id="JTJC03000006">
    <property type="protein sequence ID" value="NHC37060.1"/>
    <property type="molecule type" value="Genomic_DNA"/>
</dbReference>
<evidence type="ECO:0000313" key="1">
    <source>
        <dbReference type="EMBL" id="NHC37060.1"/>
    </source>
</evidence>
<comment type="caution">
    <text evidence="1">The sequence shown here is derived from an EMBL/GenBank/DDBJ whole genome shotgun (WGS) entry which is preliminary data.</text>
</comment>
<sequence>MTNSICDFQPRQIVCTTHQATHLYAEVIQVVESRQIGWFRPLLLVEFLDDEQLSISPTLLDLRSGADLLCSPSLFRPAIDTEVIPLLMQLSAWEPPLERDPVAFKRLHQFIQQALLLDEK</sequence>
<proteinExistence type="predicted"/>
<reference evidence="1 2" key="1">
    <citation type="journal article" date="2015" name="Genome Announc.">
        <title>Draft Genome Sequence of the Terrestrial Cyanobacterium Scytonema millei VB511283, Isolated from Eastern India.</title>
        <authorList>
            <person name="Sen D."/>
            <person name="Chandrababunaidu M.M."/>
            <person name="Singh D."/>
            <person name="Sanghi N."/>
            <person name="Ghorai A."/>
            <person name="Mishra G.P."/>
            <person name="Madduluri M."/>
            <person name="Adhikary S.P."/>
            <person name="Tripathy S."/>
        </authorList>
    </citation>
    <scope>NUCLEOTIDE SEQUENCE [LARGE SCALE GENOMIC DNA]</scope>
    <source>
        <strain evidence="1 2">VB511283</strain>
    </source>
</reference>
<keyword evidence="2" id="KW-1185">Reference proteome</keyword>
<accession>A0A9X5E840</accession>
<dbReference type="AlphaFoldDB" id="A0A9X5E840"/>
<gene>
    <name evidence="1" type="ORF">QH73_0020890</name>
</gene>
<dbReference type="OrthoDB" id="561517at2"/>
<protein>
    <submittedName>
        <fullName evidence="1">Uncharacterized protein</fullName>
    </submittedName>
</protein>